<reference evidence="1 2" key="1">
    <citation type="journal article" date="2018" name="Genet. Mol. Biol.">
        <title>The genome sequence of Dyella jiangningensis FCAV SCS01 from a lignocellulose-decomposing microbial consortium metagenome reveals potential for biotechnological applications.</title>
        <authorList>
            <person name="Desiderato J.G."/>
            <person name="Alvarenga D.O."/>
            <person name="Constancio M.T.L."/>
            <person name="Alves L.M.C."/>
            <person name="Varani A.M."/>
        </authorList>
    </citation>
    <scope>NUCLEOTIDE SEQUENCE [LARGE SCALE GENOMIC DNA]</scope>
    <source>
        <strain evidence="1 2">FCAV SCS01</strain>
    </source>
</reference>
<dbReference type="EMBL" id="NFZS01000002">
    <property type="protein sequence ID" value="RAO76252.1"/>
    <property type="molecule type" value="Genomic_DNA"/>
</dbReference>
<organism evidence="1 2">
    <name type="scientific">Dyella jiangningensis</name>
    <dbReference type="NCBI Taxonomy" id="1379159"/>
    <lineage>
        <taxon>Bacteria</taxon>
        <taxon>Pseudomonadati</taxon>
        <taxon>Pseudomonadota</taxon>
        <taxon>Gammaproteobacteria</taxon>
        <taxon>Lysobacterales</taxon>
        <taxon>Rhodanobacteraceae</taxon>
        <taxon>Dyella</taxon>
    </lineage>
</organism>
<gene>
    <name evidence="1" type="ORF">CA260_11200</name>
</gene>
<keyword evidence="2" id="KW-1185">Reference proteome</keyword>
<dbReference type="Pfam" id="PF06821">
    <property type="entry name" value="Ser_hydrolase"/>
    <property type="match status" value="1"/>
</dbReference>
<evidence type="ECO:0000313" key="2">
    <source>
        <dbReference type="Proteomes" id="UP000248926"/>
    </source>
</evidence>
<dbReference type="Gene3D" id="3.40.50.1820">
    <property type="entry name" value="alpha/beta hydrolase"/>
    <property type="match status" value="1"/>
</dbReference>
<evidence type="ECO:0000313" key="1">
    <source>
        <dbReference type="EMBL" id="RAO76252.1"/>
    </source>
</evidence>
<dbReference type="GO" id="GO:0016787">
    <property type="term" value="F:hydrolase activity"/>
    <property type="evidence" value="ECO:0007669"/>
    <property type="project" value="UniProtKB-KW"/>
</dbReference>
<protein>
    <submittedName>
        <fullName evidence="1">Alpha/beta hydrolase</fullName>
    </submittedName>
</protein>
<dbReference type="Proteomes" id="UP000248926">
    <property type="component" value="Unassembled WGS sequence"/>
</dbReference>
<dbReference type="SUPFAM" id="SSF53474">
    <property type="entry name" value="alpha/beta-Hydrolases"/>
    <property type="match status" value="1"/>
</dbReference>
<sequence length="187" mass="20144">MDTHVTNPTILMVPGLRDHVSEHWQTLLEASLPNTRSVAPLEHRKLSRAARVAALDKALAAIDGPVILVAHSAGVMITVHWARTHDRPIHGALLVTPADLESPMPPGYPTMDVLDDHGWLPMPREPLPFPSIVASSANDPLCSAQRATELAKCWGSLIVDLGKVGHLNPAAGYGPWPQAEALIDSLR</sequence>
<comment type="caution">
    <text evidence="1">The sequence shown here is derived from an EMBL/GenBank/DDBJ whole genome shotgun (WGS) entry which is preliminary data.</text>
</comment>
<dbReference type="OrthoDB" id="9804993at2"/>
<keyword evidence="1" id="KW-0378">Hydrolase</keyword>
<proteinExistence type="predicted"/>
<accession>A0A328P683</accession>
<dbReference type="AlphaFoldDB" id="A0A328P683"/>
<dbReference type="InterPro" id="IPR029058">
    <property type="entry name" value="AB_hydrolase_fold"/>
</dbReference>
<dbReference type="InterPro" id="IPR010662">
    <property type="entry name" value="RBBP9/YdeN"/>
</dbReference>
<name>A0A328P683_9GAMM</name>